<protein>
    <submittedName>
        <fullName evidence="2">Uncharacterized protein</fullName>
    </submittedName>
</protein>
<dbReference type="Proteomes" id="UP001189429">
    <property type="component" value="Unassembled WGS sequence"/>
</dbReference>
<sequence>MLAPEEPPRAARRPPCCPELAAAAEASDSEESTACGSSRAGTPPERHAPRICFRDPALAEVVEVESWKEHNRFTVEDKARAESEWRSGLLARLQGARGTAEQRSAVEQLEGAVVELAAAGEESGSLAVQRALELAPLLQRVRLIGELHGWVAGLLRSAHGDGVLRTCLQLLPRACGFIAREVDGHAVDCLRLQGGAELLGELLRRLPTAQVAPIKAELLGHLDQLCYHPQGGQVIASLLGCGTRKDQQQTAQIFSEQMEIMDEFPRGVLHDHIRAAPASYQT</sequence>
<dbReference type="InterPro" id="IPR011989">
    <property type="entry name" value="ARM-like"/>
</dbReference>
<dbReference type="SUPFAM" id="SSF48371">
    <property type="entry name" value="ARM repeat"/>
    <property type="match status" value="1"/>
</dbReference>
<keyword evidence="3" id="KW-1185">Reference proteome</keyword>
<organism evidence="2 3">
    <name type="scientific">Prorocentrum cordatum</name>
    <dbReference type="NCBI Taxonomy" id="2364126"/>
    <lineage>
        <taxon>Eukaryota</taxon>
        <taxon>Sar</taxon>
        <taxon>Alveolata</taxon>
        <taxon>Dinophyceae</taxon>
        <taxon>Prorocentrales</taxon>
        <taxon>Prorocentraceae</taxon>
        <taxon>Prorocentrum</taxon>
    </lineage>
</organism>
<feature type="region of interest" description="Disordered" evidence="1">
    <location>
        <begin position="1"/>
        <end position="48"/>
    </location>
</feature>
<accession>A0ABN9SGU7</accession>
<comment type="caution">
    <text evidence="2">The sequence shown here is derived from an EMBL/GenBank/DDBJ whole genome shotgun (WGS) entry which is preliminary data.</text>
</comment>
<reference evidence="2" key="1">
    <citation type="submission" date="2023-10" db="EMBL/GenBank/DDBJ databases">
        <authorList>
            <person name="Chen Y."/>
            <person name="Shah S."/>
            <person name="Dougan E. K."/>
            <person name="Thang M."/>
            <person name="Chan C."/>
        </authorList>
    </citation>
    <scope>NUCLEOTIDE SEQUENCE [LARGE SCALE GENOMIC DNA]</scope>
</reference>
<proteinExistence type="predicted"/>
<dbReference type="EMBL" id="CAUYUJ010010552">
    <property type="protein sequence ID" value="CAK0829637.1"/>
    <property type="molecule type" value="Genomic_DNA"/>
</dbReference>
<evidence type="ECO:0000313" key="3">
    <source>
        <dbReference type="Proteomes" id="UP001189429"/>
    </source>
</evidence>
<evidence type="ECO:0000256" key="1">
    <source>
        <dbReference type="SAM" id="MobiDB-lite"/>
    </source>
</evidence>
<dbReference type="Gene3D" id="1.25.10.10">
    <property type="entry name" value="Leucine-rich Repeat Variant"/>
    <property type="match status" value="1"/>
</dbReference>
<evidence type="ECO:0000313" key="2">
    <source>
        <dbReference type="EMBL" id="CAK0829637.1"/>
    </source>
</evidence>
<gene>
    <name evidence="2" type="ORF">PCOR1329_LOCUS28528</name>
</gene>
<name>A0ABN9SGU7_9DINO</name>
<dbReference type="InterPro" id="IPR016024">
    <property type="entry name" value="ARM-type_fold"/>
</dbReference>